<feature type="compositionally biased region" description="Basic and acidic residues" evidence="1">
    <location>
        <begin position="41"/>
        <end position="52"/>
    </location>
</feature>
<proteinExistence type="predicted"/>
<keyword evidence="3" id="KW-1185">Reference proteome</keyword>
<comment type="caution">
    <text evidence="2">The sequence shown here is derived from an EMBL/GenBank/DDBJ whole genome shotgun (WGS) entry which is preliminary data.</text>
</comment>
<evidence type="ECO:0000313" key="2">
    <source>
        <dbReference type="EMBL" id="KAJ1114193.1"/>
    </source>
</evidence>
<name>A0AAV7NM09_PLEWA</name>
<dbReference type="EMBL" id="JANPWB010000012">
    <property type="protein sequence ID" value="KAJ1114193.1"/>
    <property type="molecule type" value="Genomic_DNA"/>
</dbReference>
<organism evidence="2 3">
    <name type="scientific">Pleurodeles waltl</name>
    <name type="common">Iberian ribbed newt</name>
    <dbReference type="NCBI Taxonomy" id="8319"/>
    <lineage>
        <taxon>Eukaryota</taxon>
        <taxon>Metazoa</taxon>
        <taxon>Chordata</taxon>
        <taxon>Craniata</taxon>
        <taxon>Vertebrata</taxon>
        <taxon>Euteleostomi</taxon>
        <taxon>Amphibia</taxon>
        <taxon>Batrachia</taxon>
        <taxon>Caudata</taxon>
        <taxon>Salamandroidea</taxon>
        <taxon>Salamandridae</taxon>
        <taxon>Pleurodelinae</taxon>
        <taxon>Pleurodeles</taxon>
    </lineage>
</organism>
<dbReference type="Proteomes" id="UP001066276">
    <property type="component" value="Chromosome 8"/>
</dbReference>
<sequence>MTGCPASANHEARFRASGRGLRTQHKMAGEQGLEAQSTRTTHSESRRVEKVGEASVRPRRGCLWGMVCFGVLLARRAPVFSACDPPVDTGGSQASSGPEAVSWCRQL</sequence>
<evidence type="ECO:0000313" key="3">
    <source>
        <dbReference type="Proteomes" id="UP001066276"/>
    </source>
</evidence>
<feature type="region of interest" description="Disordered" evidence="1">
    <location>
        <begin position="1"/>
        <end position="52"/>
    </location>
</feature>
<accession>A0AAV7NM09</accession>
<reference evidence="2" key="1">
    <citation type="journal article" date="2022" name="bioRxiv">
        <title>Sequencing and chromosome-scale assembly of the giantPleurodeles waltlgenome.</title>
        <authorList>
            <person name="Brown T."/>
            <person name="Elewa A."/>
            <person name="Iarovenko S."/>
            <person name="Subramanian E."/>
            <person name="Araus A.J."/>
            <person name="Petzold A."/>
            <person name="Susuki M."/>
            <person name="Suzuki K.-i.T."/>
            <person name="Hayashi T."/>
            <person name="Toyoda A."/>
            <person name="Oliveira C."/>
            <person name="Osipova E."/>
            <person name="Leigh N.D."/>
            <person name="Simon A."/>
            <person name="Yun M.H."/>
        </authorList>
    </citation>
    <scope>NUCLEOTIDE SEQUENCE</scope>
    <source>
        <strain evidence="2">20211129_DDA</strain>
        <tissue evidence="2">Liver</tissue>
    </source>
</reference>
<dbReference type="AlphaFoldDB" id="A0AAV7NM09"/>
<gene>
    <name evidence="2" type="ORF">NDU88_002432</name>
</gene>
<protein>
    <submittedName>
        <fullName evidence="2">Uncharacterized protein</fullName>
    </submittedName>
</protein>
<evidence type="ECO:0000256" key="1">
    <source>
        <dbReference type="SAM" id="MobiDB-lite"/>
    </source>
</evidence>